<evidence type="ECO:0000313" key="2">
    <source>
        <dbReference type="EMBL" id="OTG24559.1"/>
    </source>
</evidence>
<evidence type="ECO:0000313" key="3">
    <source>
        <dbReference type="Proteomes" id="UP000215914"/>
    </source>
</evidence>
<reference evidence="2" key="2">
    <citation type="submission" date="2017-02" db="EMBL/GenBank/DDBJ databases">
        <title>Sunflower complete genome.</title>
        <authorList>
            <person name="Langlade N."/>
            <person name="Munos S."/>
        </authorList>
    </citation>
    <scope>NUCLEOTIDE SEQUENCE [LARGE SCALE GENOMIC DNA]</scope>
    <source>
        <tissue evidence="2">Leaves</tissue>
    </source>
</reference>
<proteinExistence type="predicted"/>
<sequence>MNWNICKLVELGVVILQALIFLLALMVRAANAPAEYDSDDEYINGPRQQRQPLII</sequence>
<dbReference type="EMBL" id="CM007894">
    <property type="protein sequence ID" value="OTG24559.1"/>
    <property type="molecule type" value="Genomic_DNA"/>
</dbReference>
<dbReference type="AlphaFoldDB" id="A0A251UNC9"/>
<evidence type="ECO:0000313" key="1">
    <source>
        <dbReference type="EMBL" id="KAF5805303.1"/>
    </source>
</evidence>
<protein>
    <submittedName>
        <fullName evidence="2">Uncharacterized protein</fullName>
    </submittedName>
</protein>
<dbReference type="Proteomes" id="UP000215914">
    <property type="component" value="Chromosome 5"/>
</dbReference>
<dbReference type="Gramene" id="mRNA:HanXRQr2_Chr05g0207711">
    <property type="protein sequence ID" value="mRNA:HanXRQr2_Chr05g0207711"/>
    <property type="gene ID" value="HanXRQr2_Chr05g0207711"/>
</dbReference>
<dbReference type="EMBL" id="MNCJ02000320">
    <property type="protein sequence ID" value="KAF5805303.1"/>
    <property type="molecule type" value="Genomic_DNA"/>
</dbReference>
<reference evidence="1" key="3">
    <citation type="submission" date="2020-06" db="EMBL/GenBank/DDBJ databases">
        <title>Helianthus annuus Genome sequencing and assembly Release 2.</title>
        <authorList>
            <person name="Gouzy J."/>
            <person name="Langlade N."/>
            <person name="Munos S."/>
        </authorList>
    </citation>
    <scope>NUCLEOTIDE SEQUENCE</scope>
    <source>
        <tissue evidence="1">Leaves</tissue>
    </source>
</reference>
<accession>A0A251UNC9</accession>
<name>A0A251UNC9_HELAN</name>
<organism evidence="2 3">
    <name type="scientific">Helianthus annuus</name>
    <name type="common">Common sunflower</name>
    <dbReference type="NCBI Taxonomy" id="4232"/>
    <lineage>
        <taxon>Eukaryota</taxon>
        <taxon>Viridiplantae</taxon>
        <taxon>Streptophyta</taxon>
        <taxon>Embryophyta</taxon>
        <taxon>Tracheophyta</taxon>
        <taxon>Spermatophyta</taxon>
        <taxon>Magnoliopsida</taxon>
        <taxon>eudicotyledons</taxon>
        <taxon>Gunneridae</taxon>
        <taxon>Pentapetalae</taxon>
        <taxon>asterids</taxon>
        <taxon>campanulids</taxon>
        <taxon>Asterales</taxon>
        <taxon>Asteraceae</taxon>
        <taxon>Asteroideae</taxon>
        <taxon>Heliantheae alliance</taxon>
        <taxon>Heliantheae</taxon>
        <taxon>Helianthus</taxon>
    </lineage>
</organism>
<reference evidence="1 3" key="1">
    <citation type="journal article" date="2017" name="Nature">
        <title>The sunflower genome provides insights into oil metabolism, flowering and Asterid evolution.</title>
        <authorList>
            <person name="Badouin H."/>
            <person name="Gouzy J."/>
            <person name="Grassa C.J."/>
            <person name="Murat F."/>
            <person name="Staton S.E."/>
            <person name="Cottret L."/>
            <person name="Lelandais-Briere C."/>
            <person name="Owens G.L."/>
            <person name="Carrere S."/>
            <person name="Mayjonade B."/>
            <person name="Legrand L."/>
            <person name="Gill N."/>
            <person name="Kane N.C."/>
            <person name="Bowers J.E."/>
            <person name="Hubner S."/>
            <person name="Bellec A."/>
            <person name="Berard A."/>
            <person name="Berges H."/>
            <person name="Blanchet N."/>
            <person name="Boniface M.C."/>
            <person name="Brunel D."/>
            <person name="Catrice O."/>
            <person name="Chaidir N."/>
            <person name="Claudel C."/>
            <person name="Donnadieu C."/>
            <person name="Faraut T."/>
            <person name="Fievet G."/>
            <person name="Helmstetter N."/>
            <person name="King M."/>
            <person name="Knapp S.J."/>
            <person name="Lai Z."/>
            <person name="Le Paslier M.C."/>
            <person name="Lippi Y."/>
            <person name="Lorenzon L."/>
            <person name="Mandel J.R."/>
            <person name="Marage G."/>
            <person name="Marchand G."/>
            <person name="Marquand E."/>
            <person name="Bret-Mestries E."/>
            <person name="Morien E."/>
            <person name="Nambeesan S."/>
            <person name="Nguyen T."/>
            <person name="Pegot-Espagnet P."/>
            <person name="Pouilly N."/>
            <person name="Raftis F."/>
            <person name="Sallet E."/>
            <person name="Schiex T."/>
            <person name="Thomas J."/>
            <person name="Vandecasteele C."/>
            <person name="Vares D."/>
            <person name="Vear F."/>
            <person name="Vautrin S."/>
            <person name="Crespi M."/>
            <person name="Mangin B."/>
            <person name="Burke J.M."/>
            <person name="Salse J."/>
            <person name="Munos S."/>
            <person name="Vincourt P."/>
            <person name="Rieseberg L.H."/>
            <person name="Langlade N.B."/>
        </authorList>
    </citation>
    <scope>NUCLEOTIDE SEQUENCE [LARGE SCALE GENOMIC DNA]</scope>
    <source>
        <strain evidence="3">cv. SF193</strain>
        <tissue evidence="1">Leaves</tissue>
    </source>
</reference>
<keyword evidence="3" id="KW-1185">Reference proteome</keyword>
<dbReference type="InParanoid" id="A0A251UNC9"/>
<gene>
    <name evidence="2" type="ORF">HannXRQ_Chr05g0138061</name>
    <name evidence="1" type="ORF">HanXRQr2_Chr05g0207711</name>
</gene>